<evidence type="ECO:0000256" key="1">
    <source>
        <dbReference type="SAM" id="MobiDB-lite"/>
    </source>
</evidence>
<evidence type="ECO:0000313" key="4">
    <source>
        <dbReference type="Proteomes" id="UP000078240"/>
    </source>
</evidence>
<accession>A0A179GXB6</accession>
<reference evidence="2 4" key="1">
    <citation type="submission" date="2016-01" db="EMBL/GenBank/DDBJ databases">
        <title>Biosynthesis of antibiotic leucinostatins and their inhibition on Phytophthora in bio-control Purpureocillium lilacinum.</title>
        <authorList>
            <person name="Wang G."/>
            <person name="Liu Z."/>
            <person name="Lin R."/>
            <person name="Li E."/>
            <person name="Mao Z."/>
            <person name="Ling J."/>
            <person name="Yin W."/>
            <person name="Xie B."/>
        </authorList>
    </citation>
    <scope>NUCLEOTIDE SEQUENCE [LARGE SCALE GENOMIC DNA]</scope>
    <source>
        <strain evidence="2">PLBJ-1</strain>
        <strain evidence="3">PLFJ-1</strain>
    </source>
</reference>
<evidence type="ECO:0000313" key="3">
    <source>
        <dbReference type="EMBL" id="OAQ92182.1"/>
    </source>
</evidence>
<dbReference type="EMBL" id="LSBH01000003">
    <property type="protein sequence ID" value="OAQ82138.1"/>
    <property type="molecule type" value="Genomic_DNA"/>
</dbReference>
<dbReference type="EMBL" id="LSBI01000003">
    <property type="protein sequence ID" value="OAQ92182.1"/>
    <property type="molecule type" value="Genomic_DNA"/>
</dbReference>
<comment type="caution">
    <text evidence="2">The sequence shown here is derived from an EMBL/GenBank/DDBJ whole genome shotgun (WGS) entry which is preliminary data.</text>
</comment>
<evidence type="ECO:0000313" key="2">
    <source>
        <dbReference type="EMBL" id="OAQ82138.1"/>
    </source>
</evidence>
<proteinExistence type="predicted"/>
<protein>
    <submittedName>
        <fullName evidence="2">Uncharacterized protein</fullName>
    </submittedName>
</protein>
<dbReference type="Proteomes" id="UP000078340">
    <property type="component" value="Unassembled WGS sequence"/>
</dbReference>
<organism evidence="2 4">
    <name type="scientific">Purpureocillium lilacinum</name>
    <name type="common">Paecilomyces lilacinus</name>
    <dbReference type="NCBI Taxonomy" id="33203"/>
    <lineage>
        <taxon>Eukaryota</taxon>
        <taxon>Fungi</taxon>
        <taxon>Dikarya</taxon>
        <taxon>Ascomycota</taxon>
        <taxon>Pezizomycotina</taxon>
        <taxon>Sordariomycetes</taxon>
        <taxon>Hypocreomycetidae</taxon>
        <taxon>Hypocreales</taxon>
        <taxon>Ophiocordycipitaceae</taxon>
        <taxon>Purpureocillium</taxon>
    </lineage>
</organism>
<sequence length="104" mass="11592">MWSETSEQWFFAAHAKTDSSKPQAKRWATGSQWAAIPSRPWRGMAARHSRCQERAHGSRGGRGMEGGVPAAMRGILPWAYLALAAVVEEGGRTAPFARLLRWER</sequence>
<dbReference type="Proteomes" id="UP000078240">
    <property type="component" value="Unassembled WGS sequence"/>
</dbReference>
<dbReference type="AlphaFoldDB" id="A0A179GXB6"/>
<gene>
    <name evidence="2" type="ORF">VFPBJ_04722</name>
    <name evidence="3" type="ORF">VFPFJ_03922</name>
</gene>
<name>A0A179GXB6_PURLI</name>
<feature type="region of interest" description="Disordered" evidence="1">
    <location>
        <begin position="39"/>
        <end position="65"/>
    </location>
</feature>